<accession>A0ABW2CMD2</accession>
<evidence type="ECO:0000313" key="2">
    <source>
        <dbReference type="EMBL" id="MFC6882071.1"/>
    </source>
</evidence>
<organism evidence="2 3">
    <name type="scientific">Actinomadura yumaensis</name>
    <dbReference type="NCBI Taxonomy" id="111807"/>
    <lineage>
        <taxon>Bacteria</taxon>
        <taxon>Bacillati</taxon>
        <taxon>Actinomycetota</taxon>
        <taxon>Actinomycetes</taxon>
        <taxon>Streptosporangiales</taxon>
        <taxon>Thermomonosporaceae</taxon>
        <taxon>Actinomadura</taxon>
    </lineage>
</organism>
<gene>
    <name evidence="2" type="ORF">ACFQKB_20125</name>
</gene>
<name>A0ABW2CMD2_9ACTN</name>
<feature type="compositionally biased region" description="Gly residues" evidence="1">
    <location>
        <begin position="258"/>
        <end position="270"/>
    </location>
</feature>
<dbReference type="Gene3D" id="1.20.5.340">
    <property type="match status" value="1"/>
</dbReference>
<evidence type="ECO:0000313" key="3">
    <source>
        <dbReference type="Proteomes" id="UP001596380"/>
    </source>
</evidence>
<dbReference type="RefSeq" id="WP_378063437.1">
    <property type="nucleotide sequence ID" value="NZ_JBHSXS010000011.1"/>
</dbReference>
<keyword evidence="3" id="KW-1185">Reference proteome</keyword>
<protein>
    <recommendedName>
        <fullName evidence="4">PA containing protein</fullName>
    </recommendedName>
</protein>
<reference evidence="3" key="1">
    <citation type="journal article" date="2019" name="Int. J. Syst. Evol. Microbiol.">
        <title>The Global Catalogue of Microorganisms (GCM) 10K type strain sequencing project: providing services to taxonomists for standard genome sequencing and annotation.</title>
        <authorList>
            <consortium name="The Broad Institute Genomics Platform"/>
            <consortium name="The Broad Institute Genome Sequencing Center for Infectious Disease"/>
            <person name="Wu L."/>
            <person name="Ma J."/>
        </authorList>
    </citation>
    <scope>NUCLEOTIDE SEQUENCE [LARGE SCALE GENOMIC DNA]</scope>
    <source>
        <strain evidence="3">JCM 3369</strain>
    </source>
</reference>
<dbReference type="Proteomes" id="UP001596380">
    <property type="component" value="Unassembled WGS sequence"/>
</dbReference>
<evidence type="ECO:0000256" key="1">
    <source>
        <dbReference type="SAM" id="MobiDB-lite"/>
    </source>
</evidence>
<dbReference type="EMBL" id="JBHSXS010000011">
    <property type="protein sequence ID" value="MFC6882071.1"/>
    <property type="molecule type" value="Genomic_DNA"/>
</dbReference>
<feature type="region of interest" description="Disordered" evidence="1">
    <location>
        <begin position="223"/>
        <end position="270"/>
    </location>
</feature>
<feature type="region of interest" description="Disordered" evidence="1">
    <location>
        <begin position="165"/>
        <end position="205"/>
    </location>
</feature>
<feature type="compositionally biased region" description="Basic and acidic residues" evidence="1">
    <location>
        <begin position="223"/>
        <end position="255"/>
    </location>
</feature>
<proteinExistence type="predicted"/>
<sequence>MTVISGLVRRAAAEAERHLRGGLDHLARLGRDLERTAGLRSLPPAHEERIRRLEEALADQDAGLAAVRAELDSLVVQLNDRLLPRIDERMDDNERDLAGLATGLIRTGKDTAANRGHLETLDRRFTDLRGKLAQMEQRAGLWRDLQATMARLGDDIDALRSRVETRTDRPLPVPAPGPAEHAAEATDLAGERTDGRTDGRAATESVKERLSGHLIERVAEHAADRVPGHAGKHAAEHTVERVAGRVPERVGERPGDGASFGTGSGGDPRL</sequence>
<evidence type="ECO:0008006" key="4">
    <source>
        <dbReference type="Google" id="ProtNLM"/>
    </source>
</evidence>
<comment type="caution">
    <text evidence="2">The sequence shown here is derived from an EMBL/GenBank/DDBJ whole genome shotgun (WGS) entry which is preliminary data.</text>
</comment>
<feature type="compositionally biased region" description="Basic and acidic residues" evidence="1">
    <location>
        <begin position="181"/>
        <end position="205"/>
    </location>
</feature>